<reference evidence="9" key="2">
    <citation type="journal article" date="2019" name="Mol. Plant Microbe Interact.">
        <title>Genome sequence resources for four phytopathogenic fungi from the Colletotrichum orbiculare species complex.</title>
        <authorList>
            <person name="Gan P."/>
            <person name="Tsushima A."/>
            <person name="Narusaka M."/>
            <person name="Narusaka Y."/>
            <person name="Takano Y."/>
            <person name="Kubo Y."/>
            <person name="Shirasu K."/>
        </authorList>
    </citation>
    <scope>GENOME REANNOTATION</scope>
    <source>
        <strain evidence="9">104-T / ATCC 96160 / CBS 514.97 / LARS 414 / MAFF 240422</strain>
    </source>
</reference>
<dbReference type="InterPro" id="IPR036396">
    <property type="entry name" value="Cyt_P450_sf"/>
</dbReference>
<dbReference type="InterPro" id="IPR001128">
    <property type="entry name" value="Cyt_P450"/>
</dbReference>
<dbReference type="PRINTS" id="PR00463">
    <property type="entry name" value="EP450I"/>
</dbReference>
<dbReference type="GO" id="GO:0020037">
    <property type="term" value="F:heme binding"/>
    <property type="evidence" value="ECO:0007669"/>
    <property type="project" value="InterPro"/>
</dbReference>
<dbReference type="PANTHER" id="PTHR46300">
    <property type="entry name" value="P450, PUTATIVE (EUROFUNG)-RELATED-RELATED"/>
    <property type="match status" value="1"/>
</dbReference>
<keyword evidence="3" id="KW-0560">Oxidoreductase</keyword>
<evidence type="ECO:0000313" key="8">
    <source>
        <dbReference type="EMBL" id="TDZ24911.1"/>
    </source>
</evidence>
<feature type="binding site" description="axial binding residue" evidence="6">
    <location>
        <position position="707"/>
    </location>
    <ligand>
        <name>heme</name>
        <dbReference type="ChEBI" id="CHEBI:30413"/>
    </ligand>
    <ligandPart>
        <name>Fe</name>
        <dbReference type="ChEBI" id="CHEBI:18248"/>
    </ligandPart>
</feature>
<dbReference type="PROSITE" id="PS00086">
    <property type="entry name" value="CYTOCHROME_P450"/>
    <property type="match status" value="1"/>
</dbReference>
<dbReference type="EMBL" id="AMCV02000004">
    <property type="protein sequence ID" value="TDZ24911.1"/>
    <property type="molecule type" value="Genomic_DNA"/>
</dbReference>
<dbReference type="SUPFAM" id="SSF48264">
    <property type="entry name" value="Cytochrome P450"/>
    <property type="match status" value="1"/>
</dbReference>
<dbReference type="Gene3D" id="1.10.630.10">
    <property type="entry name" value="Cytochrome P450"/>
    <property type="match status" value="1"/>
</dbReference>
<dbReference type="GO" id="GO:0004497">
    <property type="term" value="F:monooxygenase activity"/>
    <property type="evidence" value="ECO:0007669"/>
    <property type="project" value="UniProtKB-KW"/>
</dbReference>
<evidence type="ECO:0000256" key="1">
    <source>
        <dbReference type="ARBA" id="ARBA00010617"/>
    </source>
</evidence>
<feature type="compositionally biased region" description="Low complexity" evidence="7">
    <location>
        <begin position="208"/>
        <end position="219"/>
    </location>
</feature>
<evidence type="ECO:0000313" key="9">
    <source>
        <dbReference type="Proteomes" id="UP000014480"/>
    </source>
</evidence>
<evidence type="ECO:0000256" key="3">
    <source>
        <dbReference type="ARBA" id="ARBA00023002"/>
    </source>
</evidence>
<protein>
    <submittedName>
        <fullName evidence="8">Cytochrome P450 monooxygenase yanC</fullName>
    </submittedName>
</protein>
<keyword evidence="2 6" id="KW-0479">Metal-binding</keyword>
<feature type="compositionally biased region" description="Basic and acidic residues" evidence="7">
    <location>
        <begin position="220"/>
        <end position="231"/>
    </location>
</feature>
<keyword evidence="4 6" id="KW-0408">Iron</keyword>
<feature type="compositionally biased region" description="Basic and acidic residues" evidence="7">
    <location>
        <begin position="152"/>
        <end position="164"/>
    </location>
</feature>
<dbReference type="GO" id="GO:0016705">
    <property type="term" value="F:oxidoreductase activity, acting on paired donors, with incorporation or reduction of molecular oxygen"/>
    <property type="evidence" value="ECO:0007669"/>
    <property type="project" value="InterPro"/>
</dbReference>
<keyword evidence="6" id="KW-0349">Heme</keyword>
<keyword evidence="5 8" id="KW-0503">Monooxygenase</keyword>
<dbReference type="AlphaFoldDB" id="A0A484G3Z9"/>
<dbReference type="PRINTS" id="PR00385">
    <property type="entry name" value="P450"/>
</dbReference>
<dbReference type="CDD" id="cd11065">
    <property type="entry name" value="CYP64-like"/>
    <property type="match status" value="1"/>
</dbReference>
<accession>A0A484G3Z9</accession>
<sequence length="810" mass="92193">MELTEKVKGSVAKLLEFINRQRNRPNPQALRATTSIVLEPPSSKVAEVSNRFENKLPDRLDHSYDLDNSNDADNLNDNDCLNNADNHNTNMIGTMASNSRTFRFIQNATEDYLIKLMTMAQKLACHTDMQMVVSKDFPIPSLTWGKRDIMDGLRKGRDDEDKSPKMTTSGDMSVHSETPGLGVGFIWDDLNGQWKEWAGGPYYKTDTDGVSLSGVSSDSRTMDVEENDRPEYGLLPPSDKDDEESGPHNSKKRPFNFDDEDEDDDDDEDYEDVQGDESDEDDGDDEDDENDWDDEDNDLLRPTKRLRLWEQEELDRRTFMNHHPLAPSAPKSPIYSLILGTKVMIVISSDRAVKDLLDKRSSIYSSRLDVYLGNVVSGNLRILLMKYGETWRTFRKIFHQMLHLNAAKGYVPYQDLESKQMLFGFLEDPDHFIDHIRRFTNSLTTQMVFGFRTTSIHDEKLKKLYHCVEQWSEVVGSSAAALLEVYPFLRKLGSLAPGKRYAESLHKEERDLYVGHWMAAKKRVIEGTSKPCFCVDLVENQKMNDFSDEMAGYISGSALEAGSDTTAGTLAGFMEAMVIYPSVQKKAREELDGICGTERLPTMDDWDSMPYIRACIKETLRWMPTGILGLPHAVTQDDEYMGYRIPKDAGILWNVWAIHMDEDRFEDPRAFNPTRYEGDDMNSFESATNPDPSKRDHFGFGAGRRLCPGMHVADRSLFLSISRLLWAFNIERALDANGNEIVPDADDLTEGMLVQPKPFPARITPRSQAHAELIRKEWDACQQVLDESKQWKEIPHDTALEPLSSTGIKK</sequence>
<dbReference type="Pfam" id="PF00067">
    <property type="entry name" value="p450"/>
    <property type="match status" value="1"/>
</dbReference>
<dbReference type="STRING" id="1213857.A0A484G3Z9"/>
<reference evidence="9" key="1">
    <citation type="journal article" date="2013" name="New Phytol.">
        <title>Comparative genomic and transcriptomic analyses reveal the hemibiotrophic stage shift of Colletotrichum fungi.</title>
        <authorList>
            <person name="Gan P."/>
            <person name="Ikeda K."/>
            <person name="Irieda H."/>
            <person name="Narusaka M."/>
            <person name="O'Connell R.J."/>
            <person name="Narusaka Y."/>
            <person name="Takano Y."/>
            <person name="Kubo Y."/>
            <person name="Shirasu K."/>
        </authorList>
    </citation>
    <scope>NUCLEOTIDE SEQUENCE [LARGE SCALE GENOMIC DNA]</scope>
    <source>
        <strain evidence="9">104-T / ATCC 96160 / CBS 514.97 / LARS 414 / MAFF 240422</strain>
    </source>
</reference>
<name>A0A484G3Z9_COLOR</name>
<dbReference type="Proteomes" id="UP000014480">
    <property type="component" value="Unassembled WGS sequence"/>
</dbReference>
<dbReference type="GO" id="GO:0005506">
    <property type="term" value="F:iron ion binding"/>
    <property type="evidence" value="ECO:0007669"/>
    <property type="project" value="InterPro"/>
</dbReference>
<evidence type="ECO:0000256" key="5">
    <source>
        <dbReference type="ARBA" id="ARBA00023033"/>
    </source>
</evidence>
<comment type="caution">
    <text evidence="8">The sequence shown here is derived from an EMBL/GenBank/DDBJ whole genome shotgun (WGS) entry which is preliminary data.</text>
</comment>
<dbReference type="InterPro" id="IPR002401">
    <property type="entry name" value="Cyt_P450_E_grp-I"/>
</dbReference>
<gene>
    <name evidence="8" type="primary">yanC-0</name>
    <name evidence="8" type="ORF">Cob_v002447</name>
</gene>
<evidence type="ECO:0000256" key="2">
    <source>
        <dbReference type="ARBA" id="ARBA00022723"/>
    </source>
</evidence>
<feature type="compositionally biased region" description="Acidic residues" evidence="7">
    <location>
        <begin position="257"/>
        <end position="297"/>
    </location>
</feature>
<feature type="region of interest" description="Disordered" evidence="7">
    <location>
        <begin position="152"/>
        <end position="176"/>
    </location>
</feature>
<comment type="similarity">
    <text evidence="1">Belongs to the cytochrome P450 family.</text>
</comment>
<dbReference type="PANTHER" id="PTHR46300:SF2">
    <property type="entry name" value="CYTOCHROME P450 MONOOXYGENASE ALNH-RELATED"/>
    <property type="match status" value="1"/>
</dbReference>
<keyword evidence="9" id="KW-1185">Reference proteome</keyword>
<evidence type="ECO:0000256" key="7">
    <source>
        <dbReference type="SAM" id="MobiDB-lite"/>
    </source>
</evidence>
<dbReference type="InterPro" id="IPR017972">
    <property type="entry name" value="Cyt_P450_CS"/>
</dbReference>
<proteinExistence type="inferred from homology"/>
<evidence type="ECO:0000256" key="4">
    <source>
        <dbReference type="ARBA" id="ARBA00023004"/>
    </source>
</evidence>
<dbReference type="OrthoDB" id="1055148at2759"/>
<comment type="cofactor">
    <cofactor evidence="6">
        <name>heme</name>
        <dbReference type="ChEBI" id="CHEBI:30413"/>
    </cofactor>
</comment>
<organism evidence="8 9">
    <name type="scientific">Colletotrichum orbiculare (strain 104-T / ATCC 96160 / CBS 514.97 / LARS 414 / MAFF 240422)</name>
    <name type="common">Cucumber anthracnose fungus</name>
    <name type="synonym">Colletotrichum lagenarium</name>
    <dbReference type="NCBI Taxonomy" id="1213857"/>
    <lineage>
        <taxon>Eukaryota</taxon>
        <taxon>Fungi</taxon>
        <taxon>Dikarya</taxon>
        <taxon>Ascomycota</taxon>
        <taxon>Pezizomycotina</taxon>
        <taxon>Sordariomycetes</taxon>
        <taxon>Hypocreomycetidae</taxon>
        <taxon>Glomerellales</taxon>
        <taxon>Glomerellaceae</taxon>
        <taxon>Colletotrichum</taxon>
        <taxon>Colletotrichum orbiculare species complex</taxon>
    </lineage>
</organism>
<feature type="region of interest" description="Disordered" evidence="7">
    <location>
        <begin position="201"/>
        <end position="298"/>
    </location>
</feature>
<evidence type="ECO:0000256" key="6">
    <source>
        <dbReference type="PIRSR" id="PIRSR602401-1"/>
    </source>
</evidence>
<dbReference type="InterPro" id="IPR050364">
    <property type="entry name" value="Cytochrome_P450_fung"/>
</dbReference>